<name>A0ABT7TU72_9MICO</name>
<dbReference type="EMBL" id="JAUCMN010000016">
    <property type="protein sequence ID" value="MDM7893156.1"/>
    <property type="molecule type" value="Genomic_DNA"/>
</dbReference>
<evidence type="ECO:0000256" key="4">
    <source>
        <dbReference type="SAM" id="MobiDB-lite"/>
    </source>
</evidence>
<gene>
    <name evidence="5" type="ORF">QUG93_15805</name>
</gene>
<evidence type="ECO:0000256" key="2">
    <source>
        <dbReference type="ARBA" id="ARBA00022801"/>
    </source>
</evidence>
<accession>A0ABT7TU72</accession>
<dbReference type="PRINTS" id="PR00735">
    <property type="entry name" value="GLHYDRLASE8"/>
</dbReference>
<comment type="caution">
    <text evidence="5">The sequence shown here is derived from an EMBL/GenBank/DDBJ whole genome shotgun (WGS) entry which is preliminary data.</text>
</comment>
<dbReference type="SUPFAM" id="SSF48208">
    <property type="entry name" value="Six-hairpin glycosidases"/>
    <property type="match status" value="1"/>
</dbReference>
<keyword evidence="3" id="KW-0326">Glycosidase</keyword>
<dbReference type="InterPro" id="IPR008928">
    <property type="entry name" value="6-hairpin_glycosidase_sf"/>
</dbReference>
<dbReference type="Gene3D" id="1.50.10.10">
    <property type="match status" value="1"/>
</dbReference>
<proteinExistence type="inferred from homology"/>
<protein>
    <submittedName>
        <fullName evidence="5">Glycosyl hydrolase family 8</fullName>
    </submittedName>
</protein>
<dbReference type="GO" id="GO:0016787">
    <property type="term" value="F:hydrolase activity"/>
    <property type="evidence" value="ECO:0007669"/>
    <property type="project" value="UniProtKB-KW"/>
</dbReference>
<comment type="similarity">
    <text evidence="1">Belongs to the glycosyl hydrolase 8 (cellulase D) family.</text>
</comment>
<reference evidence="5 6" key="1">
    <citation type="submission" date="2023-06" db="EMBL/GenBank/DDBJ databases">
        <authorList>
            <person name="Feng G."/>
            <person name="Li J."/>
            <person name="Zhu H."/>
        </authorList>
    </citation>
    <scope>NUCLEOTIDE SEQUENCE [LARGE SCALE GENOMIC DNA]</scope>
    <source>
        <strain evidence="5 6">RHCKG28</strain>
    </source>
</reference>
<feature type="compositionally biased region" description="Low complexity" evidence="4">
    <location>
        <begin position="31"/>
        <end position="48"/>
    </location>
</feature>
<dbReference type="InterPro" id="IPR012341">
    <property type="entry name" value="6hp_glycosidase-like_sf"/>
</dbReference>
<sequence length="383" mass="40267">MTRRTWIPITAAATLVVAVGAALVAVRPWSDSAPEAGGASSTTSSPAADVDRSAAQLRTHFLDEYVQDGRVVRTDQGGDTVSEGQAYGLLIAYANDDRKTFGQIWTWTKRHLLTDDDLLAWRWTPEDGVADEQSASDADLDAARALVLAGERWGDDRYTAAGKAMASAILEHETATTELGTILLPGPWADREPYRYNASYASPAAFRILERATGDRRWTAVEEGSRAATAAVLDVSDLPSDWSQVHADGTVEAMPATGDQGSVVYGWEAMRLPLRYAEACSADERALAGSIAPTLRRSTQLAAQLDLGGTAVTGDTSGLAYAARAAAEHAAGSSSASSADLRRMDRTAATTPTYYGDAWAALGATMLTSDVLGGCATDAGGAS</sequence>
<evidence type="ECO:0000313" key="6">
    <source>
        <dbReference type="Proteomes" id="UP001236404"/>
    </source>
</evidence>
<feature type="region of interest" description="Disordered" evidence="4">
    <location>
        <begin position="31"/>
        <end position="50"/>
    </location>
</feature>
<dbReference type="Pfam" id="PF01270">
    <property type="entry name" value="Glyco_hydro_8"/>
    <property type="match status" value="1"/>
</dbReference>
<evidence type="ECO:0000256" key="1">
    <source>
        <dbReference type="ARBA" id="ARBA00009209"/>
    </source>
</evidence>
<keyword evidence="6" id="KW-1185">Reference proteome</keyword>
<evidence type="ECO:0000256" key="3">
    <source>
        <dbReference type="ARBA" id="ARBA00023295"/>
    </source>
</evidence>
<dbReference type="InterPro" id="IPR002037">
    <property type="entry name" value="Glyco_hydro_8"/>
</dbReference>
<organism evidence="5 6">
    <name type="scientific">Curtobacterium caseinilyticum</name>
    <dbReference type="NCBI Taxonomy" id="3055137"/>
    <lineage>
        <taxon>Bacteria</taxon>
        <taxon>Bacillati</taxon>
        <taxon>Actinomycetota</taxon>
        <taxon>Actinomycetes</taxon>
        <taxon>Micrococcales</taxon>
        <taxon>Microbacteriaceae</taxon>
        <taxon>Curtobacterium</taxon>
    </lineage>
</organism>
<evidence type="ECO:0000313" key="5">
    <source>
        <dbReference type="EMBL" id="MDM7893156.1"/>
    </source>
</evidence>
<dbReference type="Proteomes" id="UP001236404">
    <property type="component" value="Unassembled WGS sequence"/>
</dbReference>
<dbReference type="RefSeq" id="WP_289475558.1">
    <property type="nucleotide sequence ID" value="NZ_JAUCMN010000016.1"/>
</dbReference>
<keyword evidence="2 5" id="KW-0378">Hydrolase</keyword>